<sequence length="38" mass="4597">MLPFTPHQFKWFKEWQCLCGSGFHEIVSAAIWIREFLI</sequence>
<accession>A0A2Z5FSW1</accession>
<evidence type="ECO:0000313" key="1">
    <source>
        <dbReference type="EMBL" id="AXC09575.1"/>
    </source>
</evidence>
<organism evidence="1 2">
    <name type="scientific">Acidisarcina polymorpha</name>
    <dbReference type="NCBI Taxonomy" id="2211140"/>
    <lineage>
        <taxon>Bacteria</taxon>
        <taxon>Pseudomonadati</taxon>
        <taxon>Acidobacteriota</taxon>
        <taxon>Terriglobia</taxon>
        <taxon>Terriglobales</taxon>
        <taxon>Acidobacteriaceae</taxon>
        <taxon>Acidisarcina</taxon>
    </lineage>
</organism>
<reference evidence="1 2" key="1">
    <citation type="journal article" date="2018" name="Front. Microbiol.">
        <title>Hydrolytic Capabilities as a Key to Environmental Success: Chitinolytic and Cellulolytic Acidobacteria From Acidic Sub-arctic Soils and Boreal Peatlands.</title>
        <authorList>
            <person name="Belova S.E."/>
            <person name="Ravin N.V."/>
            <person name="Pankratov T.A."/>
            <person name="Rakitin A.L."/>
            <person name="Ivanova A.A."/>
            <person name="Beletsky A.V."/>
            <person name="Mardanov A.V."/>
            <person name="Sinninghe Damste J.S."/>
            <person name="Dedysh S.N."/>
        </authorList>
    </citation>
    <scope>NUCLEOTIDE SEQUENCE [LARGE SCALE GENOMIC DNA]</scope>
    <source>
        <strain evidence="1 2">SBC82</strain>
    </source>
</reference>
<dbReference type="EMBL" id="CP030840">
    <property type="protein sequence ID" value="AXC09575.1"/>
    <property type="molecule type" value="Genomic_DNA"/>
</dbReference>
<evidence type="ECO:0000313" key="2">
    <source>
        <dbReference type="Proteomes" id="UP000253606"/>
    </source>
</evidence>
<gene>
    <name evidence="1" type="ORF">ACPOL_0190</name>
</gene>
<dbReference type="AlphaFoldDB" id="A0A2Z5FSW1"/>
<dbReference type="KEGG" id="abas:ACPOL_0190"/>
<name>A0A2Z5FSW1_9BACT</name>
<dbReference type="Proteomes" id="UP000253606">
    <property type="component" value="Chromosome"/>
</dbReference>
<keyword evidence="2" id="KW-1185">Reference proteome</keyword>
<protein>
    <submittedName>
        <fullName evidence="1">Uncharacterized protein</fullName>
    </submittedName>
</protein>
<proteinExistence type="predicted"/>